<proteinExistence type="predicted"/>
<dbReference type="SUPFAM" id="SSF82549">
    <property type="entry name" value="DAK1/DegV-like"/>
    <property type="match status" value="1"/>
</dbReference>
<dbReference type="Pfam" id="PF02645">
    <property type="entry name" value="DegV"/>
    <property type="match status" value="1"/>
</dbReference>
<dbReference type="Proteomes" id="UP000242444">
    <property type="component" value="Unassembled WGS sequence"/>
</dbReference>
<comment type="caution">
    <text evidence="2">The sequence shown here is derived from an EMBL/GenBank/DDBJ whole genome shotgun (WGS) entry which is preliminary data.</text>
</comment>
<reference evidence="2 3" key="1">
    <citation type="submission" date="2017-07" db="EMBL/GenBank/DDBJ databases">
        <title>Amycolatopsis antarcticus sp. nov., isolated from the surface of an Antarcticus brown macroalga.</title>
        <authorList>
            <person name="Wang J."/>
            <person name="Leiva S."/>
            <person name="Huang J."/>
            <person name="Huang Y."/>
        </authorList>
    </citation>
    <scope>NUCLEOTIDE SEQUENCE [LARGE SCALE GENOMIC DNA]</scope>
    <source>
        <strain evidence="2 3">AU-G6</strain>
    </source>
</reference>
<dbReference type="InterPro" id="IPR043168">
    <property type="entry name" value="DegV_C"/>
</dbReference>
<dbReference type="InterPro" id="IPR050270">
    <property type="entry name" value="DegV_domain_contain"/>
</dbReference>
<dbReference type="PANTHER" id="PTHR33434:SF2">
    <property type="entry name" value="FATTY ACID-BINDING PROTEIN TM_1468"/>
    <property type="match status" value="1"/>
</dbReference>
<gene>
    <name evidence="2" type="ORF">CFN78_06995</name>
</gene>
<protein>
    <submittedName>
        <fullName evidence="2">Fatty acid-binding protein DegV</fullName>
    </submittedName>
</protein>
<keyword evidence="1" id="KW-0446">Lipid-binding</keyword>
<name>A0A263D7P0_9PSEU</name>
<dbReference type="Gene3D" id="3.30.1180.10">
    <property type="match status" value="1"/>
</dbReference>
<keyword evidence="3" id="KW-1185">Reference proteome</keyword>
<dbReference type="OrthoDB" id="9760324at2"/>
<organism evidence="2 3">
    <name type="scientific">Amycolatopsis antarctica</name>
    <dbReference type="NCBI Taxonomy" id="1854586"/>
    <lineage>
        <taxon>Bacteria</taxon>
        <taxon>Bacillati</taxon>
        <taxon>Actinomycetota</taxon>
        <taxon>Actinomycetes</taxon>
        <taxon>Pseudonocardiales</taxon>
        <taxon>Pseudonocardiaceae</taxon>
        <taxon>Amycolatopsis</taxon>
    </lineage>
</organism>
<dbReference type="PROSITE" id="PS51482">
    <property type="entry name" value="DEGV"/>
    <property type="match status" value="1"/>
</dbReference>
<evidence type="ECO:0000313" key="3">
    <source>
        <dbReference type="Proteomes" id="UP000242444"/>
    </source>
</evidence>
<dbReference type="InParanoid" id="A0A263D7P0"/>
<dbReference type="PANTHER" id="PTHR33434">
    <property type="entry name" value="DEGV DOMAIN-CONTAINING PROTEIN DR_1986-RELATED"/>
    <property type="match status" value="1"/>
</dbReference>
<dbReference type="NCBIfam" id="TIGR00762">
    <property type="entry name" value="DegV"/>
    <property type="match status" value="1"/>
</dbReference>
<sequence>MSVAVVTDSTASLPAQLAEQWNVTVVPMQLKIGYRTEDEQRFSSPELIGALESGIPATTSPPLAATFARTYRQAAETGADTIVSIHLSGRMSATVEAARTAAAEVRVPVRVLDSETTGMSLGFAVLAAARAAATGAQADRVAETAERRFRQSSELLYVDTLEFLRKGGRIGAAAALVGTALSLKPVLTLREGEVAALTRVPGSRRAMNKVLDLAVERAAGRHVDLAVSHFGPDDRAERLAAGLHERLPKAYEPVRVDISAVLGAHLGPGVLGITVSPTG</sequence>
<dbReference type="RefSeq" id="WP_094861784.1">
    <property type="nucleotide sequence ID" value="NZ_NKYE01000003.1"/>
</dbReference>
<dbReference type="Gene3D" id="3.40.50.10170">
    <property type="match status" value="1"/>
</dbReference>
<evidence type="ECO:0000313" key="2">
    <source>
        <dbReference type="EMBL" id="OZM74028.1"/>
    </source>
</evidence>
<evidence type="ECO:0000256" key="1">
    <source>
        <dbReference type="ARBA" id="ARBA00023121"/>
    </source>
</evidence>
<dbReference type="EMBL" id="NKYE01000003">
    <property type="protein sequence ID" value="OZM74028.1"/>
    <property type="molecule type" value="Genomic_DNA"/>
</dbReference>
<dbReference type="AlphaFoldDB" id="A0A263D7P0"/>
<accession>A0A263D7P0</accession>
<dbReference type="InterPro" id="IPR003797">
    <property type="entry name" value="DegV"/>
</dbReference>
<dbReference type="GO" id="GO:0008289">
    <property type="term" value="F:lipid binding"/>
    <property type="evidence" value="ECO:0007669"/>
    <property type="project" value="UniProtKB-KW"/>
</dbReference>